<keyword evidence="9" id="KW-0472">Membrane</keyword>
<evidence type="ECO:0000256" key="3">
    <source>
        <dbReference type="ARBA" id="ARBA00022448"/>
    </source>
</evidence>
<keyword evidence="4" id="KW-1134">Transmembrane beta strand</keyword>
<dbReference type="STRING" id="645134.A0A0L0HI97"/>
<dbReference type="Pfam" id="PF01459">
    <property type="entry name" value="Porin_3"/>
    <property type="match status" value="2"/>
</dbReference>
<dbReference type="eggNOG" id="KOG3296">
    <property type="taxonomic scope" value="Eukaryota"/>
</dbReference>
<evidence type="ECO:0000313" key="12">
    <source>
        <dbReference type="Proteomes" id="UP000053201"/>
    </source>
</evidence>
<sequence length="391" mass="42300">MADASAKPQAPAAVGGLFDRIAAFRQKMNLPTPGSWEGLHREAKMVQPTNFLIEGAKFDLTSVLTPHFQVMHSFSWGASQFPPTYHFGTVYAKDKIMLHGQVDDQGGLQARANYNWLAQPANPAAQPAYDPTKPPHEQPPPQLPEQPKLSSTSKVTAHFTNQPGQNMVQLEHDHVGSDYSFNVKAVNPNPVDKAASWGKKGSSSTTGIYQLAYLQSVTQSVALGTEFVYNRMMADVEESSLSYALRYAPPPSPLPPPTTVPPGMPSPFPPVDPKSPTQVFTATFQPGSGLLHSTYWRRLNQRLEVCAEVQLLMTKGGRMGEGRREGIASVGFKLDTINASIRGMVDTMGRLSAVLEERIVGGLAFHLSGEIDYAKGGGGQGRVGIGFTLEA</sequence>
<dbReference type="InterPro" id="IPR037930">
    <property type="entry name" value="Tom40"/>
</dbReference>
<dbReference type="RefSeq" id="XP_016608598.1">
    <property type="nucleotide sequence ID" value="XM_016753105.1"/>
</dbReference>
<keyword evidence="7" id="KW-0653">Protein transport</keyword>
<dbReference type="GO" id="GO:0008320">
    <property type="term" value="F:protein transmembrane transporter activity"/>
    <property type="evidence" value="ECO:0007669"/>
    <property type="project" value="InterPro"/>
</dbReference>
<dbReference type="Gene3D" id="2.40.160.10">
    <property type="entry name" value="Porin"/>
    <property type="match status" value="1"/>
</dbReference>
<dbReference type="InterPro" id="IPR027246">
    <property type="entry name" value="Porin_Euk/Tom40"/>
</dbReference>
<dbReference type="Proteomes" id="UP000053201">
    <property type="component" value="Unassembled WGS sequence"/>
</dbReference>
<evidence type="ECO:0000256" key="1">
    <source>
        <dbReference type="ARBA" id="ARBA00004374"/>
    </source>
</evidence>
<keyword evidence="12" id="KW-1185">Reference proteome</keyword>
<protein>
    <recommendedName>
        <fullName evidence="13">Mitochondrial distribution and morphology protein 10</fullName>
    </recommendedName>
</protein>
<evidence type="ECO:0000256" key="2">
    <source>
        <dbReference type="ARBA" id="ARBA00010510"/>
    </source>
</evidence>
<name>A0A0L0HI97_SPIPD</name>
<dbReference type="EMBL" id="KQ257456">
    <property type="protein sequence ID" value="KND00559.1"/>
    <property type="molecule type" value="Genomic_DNA"/>
</dbReference>
<proteinExistence type="inferred from homology"/>
<keyword evidence="3" id="KW-0813">Transport</keyword>
<keyword evidence="8" id="KW-0496">Mitochondrion</keyword>
<dbReference type="CDD" id="cd07305">
    <property type="entry name" value="Porin3_Tom40"/>
    <property type="match status" value="1"/>
</dbReference>
<evidence type="ECO:0000256" key="5">
    <source>
        <dbReference type="ARBA" id="ARBA00022692"/>
    </source>
</evidence>
<evidence type="ECO:0000256" key="8">
    <source>
        <dbReference type="ARBA" id="ARBA00023128"/>
    </source>
</evidence>
<keyword evidence="6" id="KW-1000">Mitochondrion outer membrane</keyword>
<accession>A0A0L0HI97</accession>
<comment type="similarity">
    <text evidence="2">Belongs to the Tom40 family.</text>
</comment>
<dbReference type="VEuPathDB" id="FungiDB:SPPG_04867"/>
<dbReference type="OMA" id="TRFNYRW"/>
<evidence type="ECO:0000256" key="7">
    <source>
        <dbReference type="ARBA" id="ARBA00022927"/>
    </source>
</evidence>
<organism evidence="11 12">
    <name type="scientific">Spizellomyces punctatus (strain DAOM BR117)</name>
    <dbReference type="NCBI Taxonomy" id="645134"/>
    <lineage>
        <taxon>Eukaryota</taxon>
        <taxon>Fungi</taxon>
        <taxon>Fungi incertae sedis</taxon>
        <taxon>Chytridiomycota</taxon>
        <taxon>Chytridiomycota incertae sedis</taxon>
        <taxon>Chytridiomycetes</taxon>
        <taxon>Spizellomycetales</taxon>
        <taxon>Spizellomycetaceae</taxon>
        <taxon>Spizellomyces</taxon>
    </lineage>
</organism>
<evidence type="ECO:0000256" key="9">
    <source>
        <dbReference type="ARBA" id="ARBA00023136"/>
    </source>
</evidence>
<dbReference type="InterPro" id="IPR023614">
    <property type="entry name" value="Porin_dom_sf"/>
</dbReference>
<feature type="region of interest" description="Disordered" evidence="10">
    <location>
        <begin position="122"/>
        <end position="155"/>
    </location>
</feature>
<reference evidence="11 12" key="1">
    <citation type="submission" date="2009-08" db="EMBL/GenBank/DDBJ databases">
        <title>The Genome Sequence of Spizellomyces punctatus strain DAOM BR117.</title>
        <authorList>
            <consortium name="The Broad Institute Genome Sequencing Platform"/>
            <person name="Russ C."/>
            <person name="Cuomo C."/>
            <person name="Shea T."/>
            <person name="Young S.K."/>
            <person name="Zeng Q."/>
            <person name="Koehrsen M."/>
            <person name="Haas B."/>
            <person name="Borodovsky M."/>
            <person name="Guigo R."/>
            <person name="Alvarado L."/>
            <person name="Berlin A."/>
            <person name="Bochicchio J."/>
            <person name="Borenstein D."/>
            <person name="Chapman S."/>
            <person name="Chen Z."/>
            <person name="Engels R."/>
            <person name="Freedman E."/>
            <person name="Gellesch M."/>
            <person name="Goldberg J."/>
            <person name="Griggs A."/>
            <person name="Gujja S."/>
            <person name="Heiman D."/>
            <person name="Hepburn T."/>
            <person name="Howarth C."/>
            <person name="Jen D."/>
            <person name="Larson L."/>
            <person name="Lewis B."/>
            <person name="Mehta T."/>
            <person name="Park D."/>
            <person name="Pearson M."/>
            <person name="Roberts A."/>
            <person name="Saif S."/>
            <person name="Shenoy N."/>
            <person name="Sisk P."/>
            <person name="Stolte C."/>
            <person name="Sykes S."/>
            <person name="Thomson T."/>
            <person name="Walk T."/>
            <person name="White J."/>
            <person name="Yandava C."/>
            <person name="Burger G."/>
            <person name="Gray M.W."/>
            <person name="Holland P.W.H."/>
            <person name="King N."/>
            <person name="Lang F.B.F."/>
            <person name="Roger A.J."/>
            <person name="Ruiz-Trillo I."/>
            <person name="Lander E."/>
            <person name="Nusbaum C."/>
        </authorList>
    </citation>
    <scope>NUCLEOTIDE SEQUENCE [LARGE SCALE GENOMIC DNA]</scope>
    <source>
        <strain evidence="11 12">DAOM BR117</strain>
    </source>
</reference>
<dbReference type="OrthoDB" id="19656at2759"/>
<dbReference type="InParanoid" id="A0A0L0HI97"/>
<dbReference type="GO" id="GO:0005741">
    <property type="term" value="C:mitochondrial outer membrane"/>
    <property type="evidence" value="ECO:0007669"/>
    <property type="project" value="UniProtKB-SubCell"/>
</dbReference>
<dbReference type="AlphaFoldDB" id="A0A0L0HI97"/>
<dbReference type="PANTHER" id="PTHR10802">
    <property type="entry name" value="MITOCHONDRIAL IMPORT RECEPTOR SUBUNIT TOM40"/>
    <property type="match status" value="1"/>
</dbReference>
<evidence type="ECO:0000256" key="4">
    <source>
        <dbReference type="ARBA" id="ARBA00022452"/>
    </source>
</evidence>
<gene>
    <name evidence="11" type="ORF">SPPG_04867</name>
</gene>
<comment type="subcellular location">
    <subcellularLocation>
        <location evidence="1">Mitochondrion outer membrane</location>
        <topology evidence="1">Multi-pass membrane protein</topology>
    </subcellularLocation>
</comment>
<dbReference type="GO" id="GO:0030150">
    <property type="term" value="P:protein import into mitochondrial matrix"/>
    <property type="evidence" value="ECO:0007669"/>
    <property type="project" value="InterPro"/>
</dbReference>
<dbReference type="FunCoup" id="A0A0L0HI97">
    <property type="interactions" value="227"/>
</dbReference>
<evidence type="ECO:0000313" key="11">
    <source>
        <dbReference type="EMBL" id="KND00559.1"/>
    </source>
</evidence>
<evidence type="ECO:0000256" key="6">
    <source>
        <dbReference type="ARBA" id="ARBA00022787"/>
    </source>
</evidence>
<evidence type="ECO:0008006" key="13">
    <source>
        <dbReference type="Google" id="ProtNLM"/>
    </source>
</evidence>
<dbReference type="GeneID" id="27688295"/>
<evidence type="ECO:0000256" key="10">
    <source>
        <dbReference type="SAM" id="MobiDB-lite"/>
    </source>
</evidence>
<keyword evidence="5" id="KW-0812">Transmembrane</keyword>